<organism evidence="2 3">
    <name type="scientific">Candidatus Roizmanbacteria bacterium RIFCSPLOWO2_01_FULL_38_11</name>
    <dbReference type="NCBI Taxonomy" id="1802060"/>
    <lineage>
        <taxon>Bacteria</taxon>
        <taxon>Candidatus Roizmaniibacteriota</taxon>
    </lineage>
</organism>
<evidence type="ECO:0000313" key="3">
    <source>
        <dbReference type="Proteomes" id="UP000179072"/>
    </source>
</evidence>
<dbReference type="PANTHER" id="PTHR48090">
    <property type="entry name" value="UNDECAPRENYL-PHOSPHATE 4-DEOXY-4-FORMAMIDO-L-ARABINOSE TRANSFERASE-RELATED"/>
    <property type="match status" value="1"/>
</dbReference>
<name>A0A1F7IP21_9BACT</name>
<reference evidence="2 3" key="1">
    <citation type="journal article" date="2016" name="Nat. Commun.">
        <title>Thousands of microbial genomes shed light on interconnected biogeochemical processes in an aquifer system.</title>
        <authorList>
            <person name="Anantharaman K."/>
            <person name="Brown C.T."/>
            <person name="Hug L.A."/>
            <person name="Sharon I."/>
            <person name="Castelle C.J."/>
            <person name="Probst A.J."/>
            <person name="Thomas B.C."/>
            <person name="Singh A."/>
            <person name="Wilkins M.J."/>
            <person name="Karaoz U."/>
            <person name="Brodie E.L."/>
            <person name="Williams K.H."/>
            <person name="Hubbard S.S."/>
            <person name="Banfield J.F."/>
        </authorList>
    </citation>
    <scope>NUCLEOTIDE SEQUENCE [LARGE SCALE GENOMIC DNA]</scope>
</reference>
<sequence length="246" mass="27709">MKKANVTVLIPVYNESKTIAKIIETMKSSQYINEIICIDDASTDSTGEILKKIPNIEAITLKKNQGKASAIGKGIRKAKGDIILMIDGDLIGLNVGHVEQLITPLLQNDYDYSIGWILGGFVNSLTKPLTGERAYFKRDLTPLLDKMVNMGYGLELFLNYHFKEKKGKHVELKNMRQPFKEEKHTFGTAVRLNLHALADITSIILKSSNPPNFFVNAYLPFYFKENSKKVGITRSTIKKIQEKFIA</sequence>
<evidence type="ECO:0000259" key="1">
    <source>
        <dbReference type="Pfam" id="PF00535"/>
    </source>
</evidence>
<dbReference type="AlphaFoldDB" id="A0A1F7IP21"/>
<dbReference type="Gene3D" id="3.90.550.10">
    <property type="entry name" value="Spore Coat Polysaccharide Biosynthesis Protein SpsA, Chain A"/>
    <property type="match status" value="1"/>
</dbReference>
<dbReference type="InterPro" id="IPR029044">
    <property type="entry name" value="Nucleotide-diphossugar_trans"/>
</dbReference>
<proteinExistence type="predicted"/>
<dbReference type="InterPro" id="IPR001173">
    <property type="entry name" value="Glyco_trans_2-like"/>
</dbReference>
<evidence type="ECO:0000313" key="2">
    <source>
        <dbReference type="EMBL" id="OGK45143.1"/>
    </source>
</evidence>
<feature type="domain" description="Glycosyltransferase 2-like" evidence="1">
    <location>
        <begin position="7"/>
        <end position="132"/>
    </location>
</feature>
<dbReference type="Pfam" id="PF00535">
    <property type="entry name" value="Glycos_transf_2"/>
    <property type="match status" value="1"/>
</dbReference>
<dbReference type="EMBL" id="MGAK01000006">
    <property type="protein sequence ID" value="OGK45143.1"/>
    <property type="molecule type" value="Genomic_DNA"/>
</dbReference>
<dbReference type="PANTHER" id="PTHR48090:SF7">
    <property type="entry name" value="RFBJ PROTEIN"/>
    <property type="match status" value="1"/>
</dbReference>
<dbReference type="CDD" id="cd04179">
    <property type="entry name" value="DPM_DPG-synthase_like"/>
    <property type="match status" value="1"/>
</dbReference>
<dbReference type="InterPro" id="IPR050256">
    <property type="entry name" value="Glycosyltransferase_2"/>
</dbReference>
<gene>
    <name evidence="2" type="ORF">A2957_03375</name>
</gene>
<protein>
    <recommendedName>
        <fullName evidence="1">Glycosyltransferase 2-like domain-containing protein</fullName>
    </recommendedName>
</protein>
<accession>A0A1F7IP21</accession>
<dbReference type="STRING" id="1802060.A2957_03375"/>
<dbReference type="Proteomes" id="UP000179072">
    <property type="component" value="Unassembled WGS sequence"/>
</dbReference>
<dbReference type="SUPFAM" id="SSF53448">
    <property type="entry name" value="Nucleotide-diphospho-sugar transferases"/>
    <property type="match status" value="1"/>
</dbReference>
<comment type="caution">
    <text evidence="2">The sequence shown here is derived from an EMBL/GenBank/DDBJ whole genome shotgun (WGS) entry which is preliminary data.</text>
</comment>